<name>A0ABU2C3Z2_9BURK</name>
<proteinExistence type="predicted"/>
<evidence type="ECO:0000313" key="2">
    <source>
        <dbReference type="Proteomes" id="UP001180487"/>
    </source>
</evidence>
<evidence type="ECO:0000313" key="1">
    <source>
        <dbReference type="EMBL" id="MDR7376024.1"/>
    </source>
</evidence>
<protein>
    <recommendedName>
        <fullName evidence="3">Secreted protein</fullName>
    </recommendedName>
</protein>
<dbReference type="Proteomes" id="UP001180487">
    <property type="component" value="Unassembled WGS sequence"/>
</dbReference>
<sequence>MKSTKWRLTVITIACVVAYYADDDGDLAKDNTAPASCVVANQTTEPAASSAATVADRERECALIRNTKRHAQV</sequence>
<organism evidence="1 2">
    <name type="scientific">Rhodoferax ferrireducens</name>
    <dbReference type="NCBI Taxonomy" id="192843"/>
    <lineage>
        <taxon>Bacteria</taxon>
        <taxon>Pseudomonadati</taxon>
        <taxon>Pseudomonadota</taxon>
        <taxon>Betaproteobacteria</taxon>
        <taxon>Burkholderiales</taxon>
        <taxon>Comamonadaceae</taxon>
        <taxon>Rhodoferax</taxon>
    </lineage>
</organism>
<reference evidence="1 2" key="1">
    <citation type="submission" date="2023-07" db="EMBL/GenBank/DDBJ databases">
        <title>Sorghum-associated microbial communities from plants grown in Nebraska, USA.</title>
        <authorList>
            <person name="Schachtman D."/>
        </authorList>
    </citation>
    <scope>NUCLEOTIDE SEQUENCE [LARGE SCALE GENOMIC DNA]</scope>
    <source>
        <strain evidence="1 2">BE313</strain>
    </source>
</reference>
<accession>A0ABU2C3Z2</accession>
<gene>
    <name evidence="1" type="ORF">J2X19_000682</name>
</gene>
<keyword evidence="2" id="KW-1185">Reference proteome</keyword>
<dbReference type="EMBL" id="JAVDXT010000001">
    <property type="protein sequence ID" value="MDR7376024.1"/>
    <property type="molecule type" value="Genomic_DNA"/>
</dbReference>
<dbReference type="RefSeq" id="WP_310370667.1">
    <property type="nucleotide sequence ID" value="NZ_JAVDXT010000001.1"/>
</dbReference>
<comment type="caution">
    <text evidence="1">The sequence shown here is derived from an EMBL/GenBank/DDBJ whole genome shotgun (WGS) entry which is preliminary data.</text>
</comment>
<evidence type="ECO:0008006" key="3">
    <source>
        <dbReference type="Google" id="ProtNLM"/>
    </source>
</evidence>